<feature type="domain" description="Ecp2 effector protein-like" evidence="2">
    <location>
        <begin position="69"/>
        <end position="168"/>
    </location>
</feature>
<dbReference type="Pfam" id="PF14856">
    <property type="entry name" value="Hce2"/>
    <property type="match status" value="1"/>
</dbReference>
<organism evidence="3 4">
    <name type="scientific">Podospora appendiculata</name>
    <dbReference type="NCBI Taxonomy" id="314037"/>
    <lineage>
        <taxon>Eukaryota</taxon>
        <taxon>Fungi</taxon>
        <taxon>Dikarya</taxon>
        <taxon>Ascomycota</taxon>
        <taxon>Pezizomycotina</taxon>
        <taxon>Sordariomycetes</taxon>
        <taxon>Sordariomycetidae</taxon>
        <taxon>Sordariales</taxon>
        <taxon>Podosporaceae</taxon>
        <taxon>Podospora</taxon>
    </lineage>
</organism>
<dbReference type="AlphaFoldDB" id="A0AAE0X802"/>
<dbReference type="InterPro" id="IPR029226">
    <property type="entry name" value="Ecp2-like"/>
</dbReference>
<name>A0AAE0X802_9PEZI</name>
<sequence length="186" mass="19625">MHSLLSGTVLAISLLGVVHGAPAHNPLASRSAAPQDTQLLALPPTLDARSLPDAFLAVPQDVNFTQSVCDTPDYHRTTSAGSPLVSDCQDIVGSLNGGYKSPWIVSSGITIANGTCALALQSWPPGLTEMTEIGRLDITNIIHKSIEMFSWTKPDGDVVVGTQGSLDCFNTGPIGENPVNWELRHA</sequence>
<keyword evidence="1" id="KW-0732">Signal</keyword>
<feature type="chain" id="PRO_5042148271" description="Ecp2 effector protein-like domain-containing protein" evidence="1">
    <location>
        <begin position="21"/>
        <end position="186"/>
    </location>
</feature>
<proteinExistence type="predicted"/>
<gene>
    <name evidence="3" type="ORF">B0T22DRAFT_479077</name>
</gene>
<evidence type="ECO:0000256" key="1">
    <source>
        <dbReference type="SAM" id="SignalP"/>
    </source>
</evidence>
<evidence type="ECO:0000313" key="3">
    <source>
        <dbReference type="EMBL" id="KAK3687793.1"/>
    </source>
</evidence>
<accession>A0AAE0X802</accession>
<comment type="caution">
    <text evidence="3">The sequence shown here is derived from an EMBL/GenBank/DDBJ whole genome shotgun (WGS) entry which is preliminary data.</text>
</comment>
<dbReference type="Proteomes" id="UP001270362">
    <property type="component" value="Unassembled WGS sequence"/>
</dbReference>
<dbReference type="EMBL" id="JAULSO010000002">
    <property type="protein sequence ID" value="KAK3687793.1"/>
    <property type="molecule type" value="Genomic_DNA"/>
</dbReference>
<reference evidence="3" key="1">
    <citation type="journal article" date="2023" name="Mol. Phylogenet. Evol.">
        <title>Genome-scale phylogeny and comparative genomics of the fungal order Sordariales.</title>
        <authorList>
            <person name="Hensen N."/>
            <person name="Bonometti L."/>
            <person name="Westerberg I."/>
            <person name="Brannstrom I.O."/>
            <person name="Guillou S."/>
            <person name="Cros-Aarteil S."/>
            <person name="Calhoun S."/>
            <person name="Haridas S."/>
            <person name="Kuo A."/>
            <person name="Mondo S."/>
            <person name="Pangilinan J."/>
            <person name="Riley R."/>
            <person name="LaButti K."/>
            <person name="Andreopoulos B."/>
            <person name="Lipzen A."/>
            <person name="Chen C."/>
            <person name="Yan M."/>
            <person name="Daum C."/>
            <person name="Ng V."/>
            <person name="Clum A."/>
            <person name="Steindorff A."/>
            <person name="Ohm R.A."/>
            <person name="Martin F."/>
            <person name="Silar P."/>
            <person name="Natvig D.O."/>
            <person name="Lalanne C."/>
            <person name="Gautier V."/>
            <person name="Ament-Velasquez S.L."/>
            <person name="Kruys A."/>
            <person name="Hutchinson M.I."/>
            <person name="Powell A.J."/>
            <person name="Barry K."/>
            <person name="Miller A.N."/>
            <person name="Grigoriev I.V."/>
            <person name="Debuchy R."/>
            <person name="Gladieux P."/>
            <person name="Hiltunen Thoren M."/>
            <person name="Johannesson H."/>
        </authorList>
    </citation>
    <scope>NUCLEOTIDE SEQUENCE</scope>
    <source>
        <strain evidence="3">CBS 314.62</strain>
    </source>
</reference>
<evidence type="ECO:0000259" key="2">
    <source>
        <dbReference type="Pfam" id="PF14856"/>
    </source>
</evidence>
<evidence type="ECO:0000313" key="4">
    <source>
        <dbReference type="Proteomes" id="UP001270362"/>
    </source>
</evidence>
<protein>
    <recommendedName>
        <fullName evidence="2">Ecp2 effector protein-like domain-containing protein</fullName>
    </recommendedName>
</protein>
<keyword evidence="4" id="KW-1185">Reference proteome</keyword>
<feature type="signal peptide" evidence="1">
    <location>
        <begin position="1"/>
        <end position="20"/>
    </location>
</feature>
<reference evidence="3" key="2">
    <citation type="submission" date="2023-06" db="EMBL/GenBank/DDBJ databases">
        <authorList>
            <consortium name="Lawrence Berkeley National Laboratory"/>
            <person name="Haridas S."/>
            <person name="Hensen N."/>
            <person name="Bonometti L."/>
            <person name="Westerberg I."/>
            <person name="Brannstrom I.O."/>
            <person name="Guillou S."/>
            <person name="Cros-Aarteil S."/>
            <person name="Calhoun S."/>
            <person name="Kuo A."/>
            <person name="Mondo S."/>
            <person name="Pangilinan J."/>
            <person name="Riley R."/>
            <person name="Labutti K."/>
            <person name="Andreopoulos B."/>
            <person name="Lipzen A."/>
            <person name="Chen C."/>
            <person name="Yanf M."/>
            <person name="Daum C."/>
            <person name="Ng V."/>
            <person name="Clum A."/>
            <person name="Steindorff A."/>
            <person name="Ohm R."/>
            <person name="Martin F."/>
            <person name="Silar P."/>
            <person name="Natvig D."/>
            <person name="Lalanne C."/>
            <person name="Gautier V."/>
            <person name="Ament-Velasquez S.L."/>
            <person name="Kruys A."/>
            <person name="Hutchinson M.I."/>
            <person name="Powell A.J."/>
            <person name="Barry K."/>
            <person name="Miller A.N."/>
            <person name="Grigoriev I.V."/>
            <person name="Debuchy R."/>
            <person name="Gladieux P."/>
            <person name="Thoren M.H."/>
            <person name="Johannesson H."/>
        </authorList>
    </citation>
    <scope>NUCLEOTIDE SEQUENCE</scope>
    <source>
        <strain evidence="3">CBS 314.62</strain>
    </source>
</reference>